<comment type="caution">
    <text evidence="2">The sequence shown here is derived from an EMBL/GenBank/DDBJ whole genome shotgun (WGS) entry which is preliminary data.</text>
</comment>
<keyword evidence="1" id="KW-0732">Signal</keyword>
<evidence type="ECO:0000313" key="3">
    <source>
        <dbReference type="Proteomes" id="UP000298663"/>
    </source>
</evidence>
<evidence type="ECO:0008006" key="4">
    <source>
        <dbReference type="Google" id="ProtNLM"/>
    </source>
</evidence>
<protein>
    <recommendedName>
        <fullName evidence="4">DUF19 domain-containing protein</fullName>
    </recommendedName>
</protein>
<proteinExistence type="predicted"/>
<dbReference type="AlphaFoldDB" id="A0A4U5MJM5"/>
<feature type="chain" id="PRO_5020795164" description="DUF19 domain-containing protein" evidence="1">
    <location>
        <begin position="21"/>
        <end position="191"/>
    </location>
</feature>
<gene>
    <name evidence="2" type="ORF">L596_021739</name>
</gene>
<accession>A0A4U5MJM5</accession>
<reference evidence="2 3" key="2">
    <citation type="journal article" date="2019" name="G3 (Bethesda)">
        <title>Hybrid Assembly of the Genome of the Entomopathogenic Nematode Steinernema carpocapsae Identifies the X-Chromosome.</title>
        <authorList>
            <person name="Serra L."/>
            <person name="Macchietto M."/>
            <person name="Macias-Munoz A."/>
            <person name="McGill C.J."/>
            <person name="Rodriguez I.M."/>
            <person name="Rodriguez B."/>
            <person name="Murad R."/>
            <person name="Mortazavi A."/>
        </authorList>
    </citation>
    <scope>NUCLEOTIDE SEQUENCE [LARGE SCALE GENOMIC DNA]</scope>
    <source>
        <strain evidence="2 3">ALL</strain>
    </source>
</reference>
<name>A0A4U5MJM5_STECR</name>
<organism evidence="2 3">
    <name type="scientific">Steinernema carpocapsae</name>
    <name type="common">Entomopathogenic nematode</name>
    <dbReference type="NCBI Taxonomy" id="34508"/>
    <lineage>
        <taxon>Eukaryota</taxon>
        <taxon>Metazoa</taxon>
        <taxon>Ecdysozoa</taxon>
        <taxon>Nematoda</taxon>
        <taxon>Chromadorea</taxon>
        <taxon>Rhabditida</taxon>
        <taxon>Tylenchina</taxon>
        <taxon>Panagrolaimomorpha</taxon>
        <taxon>Strongyloidoidea</taxon>
        <taxon>Steinernematidae</taxon>
        <taxon>Steinernema</taxon>
    </lineage>
</organism>
<keyword evidence="3" id="KW-1185">Reference proteome</keyword>
<feature type="signal peptide" evidence="1">
    <location>
        <begin position="1"/>
        <end position="20"/>
    </location>
</feature>
<evidence type="ECO:0000313" key="2">
    <source>
        <dbReference type="EMBL" id="TKR69599.1"/>
    </source>
</evidence>
<dbReference type="EMBL" id="AZBU02000007">
    <property type="protein sequence ID" value="TKR69599.1"/>
    <property type="molecule type" value="Genomic_DNA"/>
</dbReference>
<reference evidence="2 3" key="1">
    <citation type="journal article" date="2015" name="Genome Biol.">
        <title>Comparative genomics of Steinernema reveals deeply conserved gene regulatory networks.</title>
        <authorList>
            <person name="Dillman A.R."/>
            <person name="Macchietto M."/>
            <person name="Porter C.F."/>
            <person name="Rogers A."/>
            <person name="Williams B."/>
            <person name="Antoshechkin I."/>
            <person name="Lee M.M."/>
            <person name="Goodwin Z."/>
            <person name="Lu X."/>
            <person name="Lewis E.E."/>
            <person name="Goodrich-Blair H."/>
            <person name="Stock S.P."/>
            <person name="Adams B.J."/>
            <person name="Sternberg P.W."/>
            <person name="Mortazavi A."/>
        </authorList>
    </citation>
    <scope>NUCLEOTIDE SEQUENCE [LARGE SCALE GENOMIC DNA]</scope>
    <source>
        <strain evidence="2 3">ALL</strain>
    </source>
</reference>
<sequence>MNALSVIALIVAMAIANVEARAPSHCQLNRFERFYDKYERKCFETLSFADLETQSLESLRRTWHDEDGGEIRCHFFTEAKIFLEDDLTECLPFWHYYAKNVECLNEAEANPDLKDEFGNCLADLTGEGIQRPCGHYINCMRKIVVPKCPGADAIICDRYMETFHILTKSEGIGFKCDWNHVHNVCRNVSYE</sequence>
<evidence type="ECO:0000256" key="1">
    <source>
        <dbReference type="SAM" id="SignalP"/>
    </source>
</evidence>
<dbReference type="Proteomes" id="UP000298663">
    <property type="component" value="Unassembled WGS sequence"/>
</dbReference>